<dbReference type="InterPro" id="IPR042099">
    <property type="entry name" value="ANL_N_sf"/>
</dbReference>
<dbReference type="STRING" id="1317117.ATO7_12478"/>
<dbReference type="Proteomes" id="UP000192342">
    <property type="component" value="Unassembled WGS sequence"/>
</dbReference>
<keyword evidence="1" id="KW-0547">Nucleotide-binding</keyword>
<keyword evidence="4" id="KW-0436">Ligase</keyword>
<dbReference type="AlphaFoldDB" id="A0A1Y1SBW5"/>
<dbReference type="GO" id="GO:0004467">
    <property type="term" value="F:long-chain fatty acid-CoA ligase activity"/>
    <property type="evidence" value="ECO:0007669"/>
    <property type="project" value="TreeGrafter"/>
</dbReference>
<evidence type="ECO:0000256" key="2">
    <source>
        <dbReference type="ARBA" id="ARBA00022840"/>
    </source>
</evidence>
<comment type="caution">
    <text evidence="4">The sequence shown here is derived from an EMBL/GenBank/DDBJ whole genome shotgun (WGS) entry which is preliminary data.</text>
</comment>
<dbReference type="GO" id="GO:0005524">
    <property type="term" value="F:ATP binding"/>
    <property type="evidence" value="ECO:0007669"/>
    <property type="project" value="UniProtKB-KW"/>
</dbReference>
<dbReference type="EMBL" id="AQQV01000003">
    <property type="protein sequence ID" value="ORE86111.1"/>
    <property type="molecule type" value="Genomic_DNA"/>
</dbReference>
<organism evidence="4 5">
    <name type="scientific">Oceanococcus atlanticus</name>
    <dbReference type="NCBI Taxonomy" id="1317117"/>
    <lineage>
        <taxon>Bacteria</taxon>
        <taxon>Pseudomonadati</taxon>
        <taxon>Pseudomonadota</taxon>
        <taxon>Gammaproteobacteria</taxon>
        <taxon>Chromatiales</taxon>
        <taxon>Oceanococcaceae</taxon>
        <taxon>Oceanococcus</taxon>
    </lineage>
</organism>
<keyword evidence="2" id="KW-0067">ATP-binding</keyword>
<dbReference type="PANTHER" id="PTHR43272:SF33">
    <property type="entry name" value="AMP-BINDING DOMAIN-CONTAINING PROTEIN-RELATED"/>
    <property type="match status" value="1"/>
</dbReference>
<sequence>MTELQQEQSPLARLYHWETQAAQDVHFVQPVGQGKVEEITWQQAMDQARRVAAYLLSLDLPPRSQIALLGKNSAHWLISDWAIWMAGHVSVPLYPTLNADTVGYILEHSEARVLMLGKLDDWDAMKPGVPSDMPVIRLPLSPQTEGQSWEDIVAQTAPLSGQPDRDLDELATIVYTSGSTGRPKGVMQSFRSFQVCALRMAEQFEVFGVGAVSPNDRMLSYLPLAHVAERLVVGNNSNYFGMQVFFAESLDTFLTDLQRARPTIFFSVPRLWTKFHLGVCDKLPLKKQKILFNIPLLGKKLKRKVLEGLGLAEVRMAVTGAAPLPPAIIDWYRGLGLELLEAYGMSENMAYSHFTRPGQARTGYVGHANPGVECRIDAQTGEVLVKSPGQMMGYYKNPEATAQSYTEDGYFKTGDMGELDDQGRLRITGRVKDLFKTSKGKYVAPVPIENKMGAHPRIEVICVCGENQPQTHGLVLLSEDTRNELASGALERKTVEDDLLAHMERVNSSLDPHEQMAFLVFVREPWTIENGLLTPTMKIKRNVIEQTYEPMVAQWSQSNQRAIWEAQ</sequence>
<accession>A0A1Y1SBW5</accession>
<dbReference type="InterPro" id="IPR000873">
    <property type="entry name" value="AMP-dep_synth/lig_dom"/>
</dbReference>
<dbReference type="OrthoDB" id="5296889at2"/>
<gene>
    <name evidence="4" type="ORF">ATO7_12478</name>
</gene>
<name>A0A1Y1SBW5_9GAMM</name>
<dbReference type="RefSeq" id="WP_083562206.1">
    <property type="nucleotide sequence ID" value="NZ_AQQV01000003.1"/>
</dbReference>
<dbReference type="PANTHER" id="PTHR43272">
    <property type="entry name" value="LONG-CHAIN-FATTY-ACID--COA LIGASE"/>
    <property type="match status" value="1"/>
</dbReference>
<evidence type="ECO:0000313" key="4">
    <source>
        <dbReference type="EMBL" id="ORE86111.1"/>
    </source>
</evidence>
<evidence type="ECO:0000313" key="5">
    <source>
        <dbReference type="Proteomes" id="UP000192342"/>
    </source>
</evidence>
<keyword evidence="5" id="KW-1185">Reference proteome</keyword>
<dbReference type="InterPro" id="IPR020845">
    <property type="entry name" value="AMP-binding_CS"/>
</dbReference>
<dbReference type="Pfam" id="PF23562">
    <property type="entry name" value="AMP-binding_C_3"/>
    <property type="match status" value="1"/>
</dbReference>
<dbReference type="SUPFAM" id="SSF56801">
    <property type="entry name" value="Acetyl-CoA synthetase-like"/>
    <property type="match status" value="1"/>
</dbReference>
<evidence type="ECO:0000259" key="3">
    <source>
        <dbReference type="Pfam" id="PF00501"/>
    </source>
</evidence>
<protein>
    <submittedName>
        <fullName evidence="4">AMP-dependent synthetase and ligase</fullName>
    </submittedName>
</protein>
<proteinExistence type="predicted"/>
<dbReference type="PROSITE" id="PS00455">
    <property type="entry name" value="AMP_BINDING"/>
    <property type="match status" value="1"/>
</dbReference>
<feature type="domain" description="AMP-dependent synthetase/ligase" evidence="3">
    <location>
        <begin position="21"/>
        <end position="395"/>
    </location>
</feature>
<reference evidence="4 5" key="1">
    <citation type="submission" date="2013-04" db="EMBL/GenBank/DDBJ databases">
        <title>Oceanococcus atlanticus 22II-S10r2 Genome Sequencing.</title>
        <authorList>
            <person name="Lai Q."/>
            <person name="Li G."/>
            <person name="Shao Z."/>
        </authorList>
    </citation>
    <scope>NUCLEOTIDE SEQUENCE [LARGE SCALE GENOMIC DNA]</scope>
    <source>
        <strain evidence="4 5">22II-S10r2</strain>
    </source>
</reference>
<dbReference type="Gene3D" id="3.40.50.12780">
    <property type="entry name" value="N-terminal domain of ligase-like"/>
    <property type="match status" value="1"/>
</dbReference>
<dbReference type="GO" id="GO:0016020">
    <property type="term" value="C:membrane"/>
    <property type="evidence" value="ECO:0007669"/>
    <property type="project" value="TreeGrafter"/>
</dbReference>
<evidence type="ECO:0000256" key="1">
    <source>
        <dbReference type="ARBA" id="ARBA00022741"/>
    </source>
</evidence>
<dbReference type="Pfam" id="PF00501">
    <property type="entry name" value="AMP-binding"/>
    <property type="match status" value="1"/>
</dbReference>